<reference evidence="2" key="1">
    <citation type="submission" date="2023-11" db="EMBL/GenBank/DDBJ databases">
        <title>Genome assemblies of two species of porcelain crab, Petrolisthes cinctipes and Petrolisthes manimaculis (Anomura: Porcellanidae).</title>
        <authorList>
            <person name="Angst P."/>
        </authorList>
    </citation>
    <scope>NUCLEOTIDE SEQUENCE</scope>
    <source>
        <strain evidence="2">PB745_02</strain>
        <tissue evidence="2">Gill</tissue>
    </source>
</reference>
<dbReference type="Proteomes" id="UP001292094">
    <property type="component" value="Unassembled WGS sequence"/>
</dbReference>
<dbReference type="EMBL" id="JAWZYT010005413">
    <property type="protein sequence ID" value="KAK4290628.1"/>
    <property type="molecule type" value="Genomic_DNA"/>
</dbReference>
<evidence type="ECO:0000256" key="1">
    <source>
        <dbReference type="SAM" id="MobiDB-lite"/>
    </source>
</evidence>
<organism evidence="2 3">
    <name type="scientific">Petrolisthes manimaculis</name>
    <dbReference type="NCBI Taxonomy" id="1843537"/>
    <lineage>
        <taxon>Eukaryota</taxon>
        <taxon>Metazoa</taxon>
        <taxon>Ecdysozoa</taxon>
        <taxon>Arthropoda</taxon>
        <taxon>Crustacea</taxon>
        <taxon>Multicrustacea</taxon>
        <taxon>Malacostraca</taxon>
        <taxon>Eumalacostraca</taxon>
        <taxon>Eucarida</taxon>
        <taxon>Decapoda</taxon>
        <taxon>Pleocyemata</taxon>
        <taxon>Anomura</taxon>
        <taxon>Galatheoidea</taxon>
        <taxon>Porcellanidae</taxon>
        <taxon>Petrolisthes</taxon>
    </lineage>
</organism>
<sequence length="234" mass="24854">MLLTSQASIRENAHWLSLDVAASGGNGSDDAMENLLRELAKMNSESLNTAVNTMSFGTLGQLNVGAGVLMAATEGITKSAEAAKTVDMAAREAAMQLLEKMASSLDNIEVSSPENLIPFLSSSLFAMGSIMSGVNEILDGKSNSSVPPTDTDAAADWDYEPDIGDDIYSKIPLSDKAKQEKKCPSRTTRKKAKEQVTQMMSTVKKIGRAIESKSVEGETVVAQASGGQACWWPN</sequence>
<dbReference type="AlphaFoldDB" id="A0AAE1TM28"/>
<evidence type="ECO:0000313" key="3">
    <source>
        <dbReference type="Proteomes" id="UP001292094"/>
    </source>
</evidence>
<gene>
    <name evidence="2" type="ORF">Pmani_036483</name>
</gene>
<accession>A0AAE1TM28</accession>
<protein>
    <submittedName>
        <fullName evidence="2">Uncharacterized protein</fullName>
    </submittedName>
</protein>
<name>A0AAE1TM28_9EUCA</name>
<keyword evidence="3" id="KW-1185">Reference proteome</keyword>
<feature type="region of interest" description="Disordered" evidence="1">
    <location>
        <begin position="175"/>
        <end position="198"/>
    </location>
</feature>
<evidence type="ECO:0000313" key="2">
    <source>
        <dbReference type="EMBL" id="KAK4290628.1"/>
    </source>
</evidence>
<proteinExistence type="predicted"/>
<comment type="caution">
    <text evidence="2">The sequence shown here is derived from an EMBL/GenBank/DDBJ whole genome shotgun (WGS) entry which is preliminary data.</text>
</comment>